<proteinExistence type="predicted"/>
<dbReference type="Gene3D" id="1.10.10.10">
    <property type="entry name" value="Winged helix-like DNA-binding domain superfamily/Winged helix DNA-binding domain"/>
    <property type="match status" value="1"/>
</dbReference>
<protein>
    <submittedName>
        <fullName evidence="3">Putative Transcriptional regulator, LuxR family protein</fullName>
    </submittedName>
</protein>
<feature type="compositionally biased region" description="Basic and acidic residues" evidence="1">
    <location>
        <begin position="10"/>
        <end position="41"/>
    </location>
</feature>
<dbReference type="PRINTS" id="PR00038">
    <property type="entry name" value="HTHLUXR"/>
</dbReference>
<gene>
    <name evidence="3" type="ORF">DF3PB_3290002</name>
</gene>
<organism evidence="3">
    <name type="scientific">metagenome</name>
    <dbReference type="NCBI Taxonomy" id="256318"/>
    <lineage>
        <taxon>unclassified sequences</taxon>
        <taxon>metagenomes</taxon>
    </lineage>
</organism>
<dbReference type="SUPFAM" id="SSF46894">
    <property type="entry name" value="C-terminal effector domain of the bipartite response regulators"/>
    <property type="match status" value="1"/>
</dbReference>
<reference evidence="3" key="1">
    <citation type="submission" date="2018-07" db="EMBL/GenBank/DDBJ databases">
        <authorList>
            <person name="Quirk P.G."/>
            <person name="Krulwich T.A."/>
        </authorList>
    </citation>
    <scope>NUCLEOTIDE SEQUENCE</scope>
</reference>
<evidence type="ECO:0000256" key="1">
    <source>
        <dbReference type="SAM" id="MobiDB-lite"/>
    </source>
</evidence>
<dbReference type="AlphaFoldDB" id="A0A380TE99"/>
<dbReference type="GO" id="GO:0006355">
    <property type="term" value="P:regulation of DNA-templated transcription"/>
    <property type="evidence" value="ECO:0007669"/>
    <property type="project" value="InterPro"/>
</dbReference>
<dbReference type="InterPro" id="IPR000792">
    <property type="entry name" value="Tscrpt_reg_LuxR_C"/>
</dbReference>
<dbReference type="GO" id="GO:0003677">
    <property type="term" value="F:DNA binding"/>
    <property type="evidence" value="ECO:0007669"/>
    <property type="project" value="InterPro"/>
</dbReference>
<dbReference type="InterPro" id="IPR036388">
    <property type="entry name" value="WH-like_DNA-bd_sf"/>
</dbReference>
<name>A0A380TE99_9ZZZZ</name>
<feature type="region of interest" description="Disordered" evidence="1">
    <location>
        <begin position="10"/>
        <end position="42"/>
    </location>
</feature>
<feature type="domain" description="HTH luxR-type" evidence="2">
    <location>
        <begin position="391"/>
        <end position="448"/>
    </location>
</feature>
<accession>A0A380TE99</accession>
<sequence>MANGYLVERRSGRDRRMVSDRRLGSERRAGDERRQSADHESVAAARGLISGGESFIDATTGAPYELAPMGSKSTLARSLLDGVGAVLVDIVGGFYEAGTDAKAWPQVLSRLRDLIDADVCAIASHEHDAGRGRLEHSVGIDALYVTAYADFYARDNVWLRDQEKFTTADTVWASQDLLPDARLVETEFYKFWLRPQELFHHLFGVINVEGDRVLFLMLGRARAKGAFWEDDADLIRRLLPALRRGLSAGVGFKRLQSLHRIALDTLDALPIGVFLLNDGGQIVVANRLAREILQDDEGLYVSTSGLGVRLTGGRVKVRDLILGGPSRAGERAGEIQGFSLPRGPGRKPVTLLLSPVQDFSEARNRSDPAAVLFAADPERPVEVDPRRLTRIYGLSRAEARVAALLATGKRLDEVAAALGLTYETVRKHLKQIFSKTSSERQADLVRTLSLGPGGLRI</sequence>
<dbReference type="EMBL" id="UIDG01000256">
    <property type="protein sequence ID" value="SUS06790.1"/>
    <property type="molecule type" value="Genomic_DNA"/>
</dbReference>
<evidence type="ECO:0000259" key="2">
    <source>
        <dbReference type="SMART" id="SM00421"/>
    </source>
</evidence>
<dbReference type="Pfam" id="PF00196">
    <property type="entry name" value="GerE"/>
    <property type="match status" value="1"/>
</dbReference>
<evidence type="ECO:0000313" key="3">
    <source>
        <dbReference type="EMBL" id="SUS06790.1"/>
    </source>
</evidence>
<dbReference type="SMART" id="SM00421">
    <property type="entry name" value="HTH_LUXR"/>
    <property type="match status" value="1"/>
</dbReference>
<dbReference type="InterPro" id="IPR016032">
    <property type="entry name" value="Sig_transdc_resp-reg_C-effctor"/>
</dbReference>